<name>A0A9W6F0M0_9CHLO</name>
<reference evidence="2 3" key="1">
    <citation type="journal article" date="2023" name="Commun. Biol.">
        <title>Reorganization of the ancestral sex-determining regions during the evolution of trioecy in Pleodorina starrii.</title>
        <authorList>
            <person name="Takahashi K."/>
            <person name="Suzuki S."/>
            <person name="Kawai-Toyooka H."/>
            <person name="Yamamoto K."/>
            <person name="Hamaji T."/>
            <person name="Ootsuki R."/>
            <person name="Yamaguchi H."/>
            <person name="Kawachi M."/>
            <person name="Higashiyama T."/>
            <person name="Nozaki H."/>
        </authorList>
    </citation>
    <scope>NUCLEOTIDE SEQUENCE [LARGE SCALE GENOMIC DNA]</scope>
    <source>
        <strain evidence="2 3">NIES-4479</strain>
    </source>
</reference>
<feature type="compositionally biased region" description="Acidic residues" evidence="1">
    <location>
        <begin position="102"/>
        <end position="111"/>
    </location>
</feature>
<dbReference type="PANTHER" id="PTHR13651:SF0">
    <property type="entry name" value="PROTEIN ABITRAM"/>
    <property type="match status" value="1"/>
</dbReference>
<sequence>MASPQTLAPNDWFEHPELLPPRPLGLTEIKFTRRFAVDLHGARCHDQYVYMAPNGLAVIGLAPSHPLVAAHRQATGYQPTQLRYVPPQVGHLKAEDLVAAVPEEEGQEDGAEAGAAQPRNGSGTAATATAGEAAAAAVPDEQADGEGAAAQPGGEAGGGGGASGSGGGGGGAAGGASGGAAASVSGRPEKPPVPECEPFPPGQCSRVNFEAGAARNLAGTKISGKKRGRGAQQLRGTTVLAQVERRGGGASFPIWTVLKGQLLEVNERLVKDPGLLYDRPCREGYVAILSPAPEAVQFFESRLMSEGEYLRLRGLSAEDLL</sequence>
<dbReference type="InterPro" id="IPR011053">
    <property type="entry name" value="Single_hybrid_motif"/>
</dbReference>
<dbReference type="SUPFAM" id="SSF51230">
    <property type="entry name" value="Single hybrid motif"/>
    <property type="match status" value="1"/>
</dbReference>
<feature type="region of interest" description="Disordered" evidence="1">
    <location>
        <begin position="102"/>
        <end position="201"/>
    </location>
</feature>
<dbReference type="EMBL" id="BRXU01000005">
    <property type="protein sequence ID" value="GLC51972.1"/>
    <property type="molecule type" value="Genomic_DNA"/>
</dbReference>
<dbReference type="OrthoDB" id="48130at2759"/>
<dbReference type="AlphaFoldDB" id="A0A9W6F0M0"/>
<protein>
    <recommendedName>
        <fullName evidence="4">Actin-binding transcription modulator</fullName>
    </recommendedName>
</protein>
<dbReference type="GO" id="GO:0005634">
    <property type="term" value="C:nucleus"/>
    <property type="evidence" value="ECO:0007669"/>
    <property type="project" value="TreeGrafter"/>
</dbReference>
<dbReference type="Proteomes" id="UP001165080">
    <property type="component" value="Unassembled WGS sequence"/>
</dbReference>
<keyword evidence="3" id="KW-1185">Reference proteome</keyword>
<organism evidence="2 3">
    <name type="scientific">Pleodorina starrii</name>
    <dbReference type="NCBI Taxonomy" id="330485"/>
    <lineage>
        <taxon>Eukaryota</taxon>
        <taxon>Viridiplantae</taxon>
        <taxon>Chlorophyta</taxon>
        <taxon>core chlorophytes</taxon>
        <taxon>Chlorophyceae</taxon>
        <taxon>CS clade</taxon>
        <taxon>Chlamydomonadales</taxon>
        <taxon>Volvocaceae</taxon>
        <taxon>Pleodorina</taxon>
    </lineage>
</organism>
<evidence type="ECO:0000313" key="3">
    <source>
        <dbReference type="Proteomes" id="UP001165080"/>
    </source>
</evidence>
<dbReference type="Gene3D" id="2.40.50.100">
    <property type="match status" value="1"/>
</dbReference>
<accession>A0A9W6F0M0</accession>
<dbReference type="PANTHER" id="PTHR13651">
    <property type="entry name" value="PROTEIN ABITRAM"/>
    <property type="match status" value="1"/>
</dbReference>
<evidence type="ECO:0000313" key="2">
    <source>
        <dbReference type="EMBL" id="GLC51972.1"/>
    </source>
</evidence>
<feature type="compositionally biased region" description="Gly residues" evidence="1">
    <location>
        <begin position="154"/>
        <end position="178"/>
    </location>
</feature>
<feature type="compositionally biased region" description="Low complexity" evidence="1">
    <location>
        <begin position="112"/>
        <end position="137"/>
    </location>
</feature>
<evidence type="ECO:0000256" key="1">
    <source>
        <dbReference type="SAM" id="MobiDB-lite"/>
    </source>
</evidence>
<proteinExistence type="predicted"/>
<dbReference type="InterPro" id="IPR039169">
    <property type="entry name" value="Abitram"/>
</dbReference>
<comment type="caution">
    <text evidence="2">The sequence shown here is derived from an EMBL/GenBank/DDBJ whole genome shotgun (WGS) entry which is preliminary data.</text>
</comment>
<evidence type="ECO:0008006" key="4">
    <source>
        <dbReference type="Google" id="ProtNLM"/>
    </source>
</evidence>
<gene>
    <name evidence="2" type="primary">PLEST003995</name>
    <name evidence="2" type="ORF">PLESTB_000568700</name>
</gene>